<protein>
    <submittedName>
        <fullName evidence="7">D-2-hydroxyacid dehydrogenase</fullName>
    </submittedName>
</protein>
<sequence length="322" mass="36386">MSKPIVYIRCEQAEPYLDRIASLSKEVIVEPWVAGQAMPPMDVDLSEIDVVLTRGLIDNMSWLQEAKSLKWVHSLTVGVEKLPLPALAKRNIVVTNVKGINAIPISEYVLAGILTYAKGYFEFWSQQRQRIWQTREVKEISGSTIAILGFGHIGRAIAERAKALGMIVKAMGRSQHDSSYTSLVDAYFVNEQYSEVVADADYVVNCLPESQETFCYMNEYRFSLLKKGALFINVGRGSTVDEHALLLAAKEHLGGAILDVFQQEPLPEKHFFWNNPRIFVTPHNAFASPKHWSRVFEQFLQNLVRYQQGMSLENTVDPAKGY</sequence>
<evidence type="ECO:0000259" key="5">
    <source>
        <dbReference type="Pfam" id="PF00389"/>
    </source>
</evidence>
<dbReference type="RefSeq" id="WP_379233178.1">
    <property type="nucleotide sequence ID" value="NZ_JBHSTE010000002.1"/>
</dbReference>
<dbReference type="EMBL" id="JBHSTE010000002">
    <property type="protein sequence ID" value="MFC6332624.1"/>
    <property type="molecule type" value="Genomic_DNA"/>
</dbReference>
<evidence type="ECO:0000313" key="7">
    <source>
        <dbReference type="EMBL" id="MFC6332624.1"/>
    </source>
</evidence>
<comment type="caution">
    <text evidence="7">The sequence shown here is derived from an EMBL/GenBank/DDBJ whole genome shotgun (WGS) entry which is preliminary data.</text>
</comment>
<reference evidence="8" key="1">
    <citation type="journal article" date="2019" name="Int. J. Syst. Evol. Microbiol.">
        <title>The Global Catalogue of Microorganisms (GCM) 10K type strain sequencing project: providing services to taxonomists for standard genome sequencing and annotation.</title>
        <authorList>
            <consortium name="The Broad Institute Genomics Platform"/>
            <consortium name="The Broad Institute Genome Sequencing Center for Infectious Disease"/>
            <person name="Wu L."/>
            <person name="Ma J."/>
        </authorList>
    </citation>
    <scope>NUCLEOTIDE SEQUENCE [LARGE SCALE GENOMIC DNA]</scope>
    <source>
        <strain evidence="8">PCU 280</strain>
    </source>
</reference>
<feature type="domain" description="D-isomer specific 2-hydroxyacid dehydrogenase NAD-binding" evidence="6">
    <location>
        <begin position="111"/>
        <end position="285"/>
    </location>
</feature>
<dbReference type="InterPro" id="IPR006139">
    <property type="entry name" value="D-isomer_2_OHA_DH_cat_dom"/>
</dbReference>
<gene>
    <name evidence="7" type="ORF">ACFP56_08295</name>
</gene>
<keyword evidence="8" id="KW-1185">Reference proteome</keyword>
<dbReference type="PANTHER" id="PTHR43333:SF1">
    <property type="entry name" value="D-ISOMER SPECIFIC 2-HYDROXYACID DEHYDROGENASE NAD-BINDING DOMAIN-CONTAINING PROTEIN"/>
    <property type="match status" value="1"/>
</dbReference>
<dbReference type="Proteomes" id="UP001596233">
    <property type="component" value="Unassembled WGS sequence"/>
</dbReference>
<organism evidence="7 8">
    <name type="scientific">Paenibacillus septentrionalis</name>
    <dbReference type="NCBI Taxonomy" id="429342"/>
    <lineage>
        <taxon>Bacteria</taxon>
        <taxon>Bacillati</taxon>
        <taxon>Bacillota</taxon>
        <taxon>Bacilli</taxon>
        <taxon>Bacillales</taxon>
        <taxon>Paenibacillaceae</taxon>
        <taxon>Paenibacillus</taxon>
    </lineage>
</organism>
<dbReference type="SUPFAM" id="SSF52283">
    <property type="entry name" value="Formate/glycerate dehydrogenase catalytic domain-like"/>
    <property type="match status" value="1"/>
</dbReference>
<name>A0ABW1V1K4_9BACL</name>
<feature type="domain" description="D-isomer specific 2-hydroxyacid dehydrogenase catalytic" evidence="5">
    <location>
        <begin position="44"/>
        <end position="316"/>
    </location>
</feature>
<dbReference type="InterPro" id="IPR036291">
    <property type="entry name" value="NAD(P)-bd_dom_sf"/>
</dbReference>
<keyword evidence="2 4" id="KW-0560">Oxidoreductase</keyword>
<evidence type="ECO:0000256" key="4">
    <source>
        <dbReference type="RuleBase" id="RU003719"/>
    </source>
</evidence>
<dbReference type="SUPFAM" id="SSF51735">
    <property type="entry name" value="NAD(P)-binding Rossmann-fold domains"/>
    <property type="match status" value="1"/>
</dbReference>
<evidence type="ECO:0000256" key="2">
    <source>
        <dbReference type="ARBA" id="ARBA00023002"/>
    </source>
</evidence>
<comment type="similarity">
    <text evidence="1 4">Belongs to the D-isomer specific 2-hydroxyacid dehydrogenase family.</text>
</comment>
<proteinExistence type="inferred from homology"/>
<dbReference type="CDD" id="cd05300">
    <property type="entry name" value="2-Hacid_dh_1"/>
    <property type="match status" value="1"/>
</dbReference>
<evidence type="ECO:0000259" key="6">
    <source>
        <dbReference type="Pfam" id="PF02826"/>
    </source>
</evidence>
<dbReference type="Pfam" id="PF02826">
    <property type="entry name" value="2-Hacid_dh_C"/>
    <property type="match status" value="1"/>
</dbReference>
<accession>A0ABW1V1K4</accession>
<evidence type="ECO:0000256" key="1">
    <source>
        <dbReference type="ARBA" id="ARBA00005854"/>
    </source>
</evidence>
<dbReference type="InterPro" id="IPR006140">
    <property type="entry name" value="D-isomer_DH_NAD-bd"/>
</dbReference>
<dbReference type="PANTHER" id="PTHR43333">
    <property type="entry name" value="2-HACID_DH_C DOMAIN-CONTAINING PROTEIN"/>
    <property type="match status" value="1"/>
</dbReference>
<dbReference type="Gene3D" id="3.40.50.720">
    <property type="entry name" value="NAD(P)-binding Rossmann-like Domain"/>
    <property type="match status" value="2"/>
</dbReference>
<evidence type="ECO:0000313" key="8">
    <source>
        <dbReference type="Proteomes" id="UP001596233"/>
    </source>
</evidence>
<evidence type="ECO:0000256" key="3">
    <source>
        <dbReference type="ARBA" id="ARBA00023027"/>
    </source>
</evidence>
<keyword evidence="3" id="KW-0520">NAD</keyword>
<dbReference type="Pfam" id="PF00389">
    <property type="entry name" value="2-Hacid_dh"/>
    <property type="match status" value="1"/>
</dbReference>